<dbReference type="Proteomes" id="UP000184040">
    <property type="component" value="Unassembled WGS sequence"/>
</dbReference>
<accession>A0A1M6HGD9</accession>
<reference evidence="1 2" key="1">
    <citation type="submission" date="2016-11" db="EMBL/GenBank/DDBJ databases">
        <authorList>
            <person name="Jaros S."/>
            <person name="Januszkiewicz K."/>
            <person name="Wedrychowicz H."/>
        </authorList>
    </citation>
    <scope>NUCLEOTIDE SEQUENCE [LARGE SCALE GENOMIC DNA]</scope>
    <source>
        <strain evidence="1 2">DSM 26892</strain>
    </source>
</reference>
<gene>
    <name evidence="1" type="ORF">SAMN04488012_1069</name>
</gene>
<proteinExistence type="predicted"/>
<dbReference type="STRING" id="313368.SAMN04488012_1069"/>
<evidence type="ECO:0000313" key="1">
    <source>
        <dbReference type="EMBL" id="SHJ21278.1"/>
    </source>
</evidence>
<dbReference type="EMBL" id="FQZA01000006">
    <property type="protein sequence ID" value="SHJ21278.1"/>
    <property type="molecule type" value="Genomic_DNA"/>
</dbReference>
<dbReference type="AlphaFoldDB" id="A0A1M6HGD9"/>
<evidence type="ECO:0000313" key="2">
    <source>
        <dbReference type="Proteomes" id="UP000184040"/>
    </source>
</evidence>
<name>A0A1M6HGD9_9RHOB</name>
<keyword evidence="2" id="KW-1185">Reference proteome</keyword>
<organism evidence="1 2">
    <name type="scientific">Palleronia salina</name>
    <dbReference type="NCBI Taxonomy" id="313368"/>
    <lineage>
        <taxon>Bacteria</taxon>
        <taxon>Pseudomonadati</taxon>
        <taxon>Pseudomonadota</taxon>
        <taxon>Alphaproteobacteria</taxon>
        <taxon>Rhodobacterales</taxon>
        <taxon>Roseobacteraceae</taxon>
        <taxon>Palleronia</taxon>
    </lineage>
</organism>
<sequence>MQWVAGDIAEEPGQRRNGSFEILDDRRPFHVKIAGKAMPGVAAAGAPRAMSSAVALPGANKARER</sequence>
<protein>
    <submittedName>
        <fullName evidence="1">Uncharacterized protein</fullName>
    </submittedName>
</protein>